<keyword evidence="2" id="KW-0325">Glycoprotein</keyword>
<dbReference type="Proteomes" id="UP000321577">
    <property type="component" value="Unassembled WGS sequence"/>
</dbReference>
<reference evidence="4 5" key="1">
    <citation type="submission" date="2019-07" db="EMBL/GenBank/DDBJ databases">
        <title>Whole genome shotgun sequence of Brevifollis gellanilyticus NBRC 108608.</title>
        <authorList>
            <person name="Hosoyama A."/>
            <person name="Uohara A."/>
            <person name="Ohji S."/>
            <person name="Ichikawa N."/>
        </authorList>
    </citation>
    <scope>NUCLEOTIDE SEQUENCE [LARGE SCALE GENOMIC DNA]</scope>
    <source>
        <strain evidence="4 5">NBRC 108608</strain>
    </source>
</reference>
<accession>A0A512MA36</accession>
<name>A0A512MA36_9BACT</name>
<keyword evidence="4" id="KW-0456">Lyase</keyword>
<dbReference type="GO" id="GO:0016829">
    <property type="term" value="F:lyase activity"/>
    <property type="evidence" value="ECO:0007669"/>
    <property type="project" value="UniProtKB-KW"/>
</dbReference>
<dbReference type="InterPro" id="IPR052063">
    <property type="entry name" value="Polysaccharide_Lyase_1"/>
</dbReference>
<protein>
    <submittedName>
        <fullName evidence="4">Pectate lyase</fullName>
    </submittedName>
</protein>
<organism evidence="4 5">
    <name type="scientific">Brevifollis gellanilyticus</name>
    <dbReference type="NCBI Taxonomy" id="748831"/>
    <lineage>
        <taxon>Bacteria</taxon>
        <taxon>Pseudomonadati</taxon>
        <taxon>Verrucomicrobiota</taxon>
        <taxon>Verrucomicrobiia</taxon>
        <taxon>Verrucomicrobiales</taxon>
        <taxon>Verrucomicrobiaceae</taxon>
    </lineage>
</organism>
<evidence type="ECO:0000313" key="5">
    <source>
        <dbReference type="Proteomes" id="UP000321577"/>
    </source>
</evidence>
<evidence type="ECO:0000256" key="1">
    <source>
        <dbReference type="ARBA" id="ARBA00022723"/>
    </source>
</evidence>
<dbReference type="Gene3D" id="2.160.20.10">
    <property type="entry name" value="Single-stranded right-handed beta-helix, Pectin lyase-like"/>
    <property type="match status" value="1"/>
</dbReference>
<proteinExistence type="predicted"/>
<keyword evidence="5" id="KW-1185">Reference proteome</keyword>
<gene>
    <name evidence="4" type="primary">pel_2</name>
    <name evidence="4" type="ORF">BGE01nite_28870</name>
</gene>
<dbReference type="EMBL" id="BKAG01000019">
    <property type="protein sequence ID" value="GEP43596.1"/>
    <property type="molecule type" value="Genomic_DNA"/>
</dbReference>
<dbReference type="SUPFAM" id="SSF141072">
    <property type="entry name" value="CalX-like"/>
    <property type="match status" value="1"/>
</dbReference>
<comment type="caution">
    <text evidence="4">The sequence shown here is derived from an EMBL/GenBank/DDBJ whole genome shotgun (WGS) entry which is preliminary data.</text>
</comment>
<dbReference type="InterPro" id="IPR011050">
    <property type="entry name" value="Pectin_lyase_fold/virulence"/>
</dbReference>
<dbReference type="PANTHER" id="PTHR42970">
    <property type="entry name" value="PECTATE LYASE C-RELATED"/>
    <property type="match status" value="1"/>
</dbReference>
<evidence type="ECO:0000313" key="4">
    <source>
        <dbReference type="EMBL" id="GEP43596.1"/>
    </source>
</evidence>
<dbReference type="PANTHER" id="PTHR42970:SF1">
    <property type="entry name" value="PECTATE LYASE C-RELATED"/>
    <property type="match status" value="1"/>
</dbReference>
<dbReference type="InterPro" id="IPR038081">
    <property type="entry name" value="CalX-like_sf"/>
</dbReference>
<dbReference type="SUPFAM" id="SSF51126">
    <property type="entry name" value="Pectin lyase-like"/>
    <property type="match status" value="1"/>
</dbReference>
<dbReference type="Gene3D" id="2.60.40.2030">
    <property type="match status" value="1"/>
</dbReference>
<dbReference type="InterPro" id="IPR012334">
    <property type="entry name" value="Pectin_lyas_fold"/>
</dbReference>
<sequence>MHATGGRGGEVVIVTNLNAKGPGSLAEAVSQPNRIVVFGVSGIIDISKVGKPGREKPGVIEISQPGITVAGQTAPGEGICIRGGALQIHASNVVLRHLRSRRGWNSEGDTGDSIEFKAASLGEAEAPAGQTQEAFDKRKDKKLERGRFVHEFAGMTDVIVDHCSASWATDENLTCTHVDRATVSWSIAAEGLDYANPKQTPPNHSEGGLWGSGAPDGRATMHHMLFAHNRLRNPRLTGGDDVPAVLNMYNCVVYDWSEYATHTGSERVFFNWTNNAYKRGPSTPAQIAGHAFEFHGDPGARVFAKGNLIAASAEATANNKLAVSHNQKFKKVSESDKEAMKADAPFGELPVMQSAREAYEAVLADTGATLPARDAVDLRIVSAVREGKGAVIGKETDLPEDQRWPDYRSLPAPADADKDGLPDFWEVQFGLDPKNAKDSADIAAGGYANIEHYINNTHPRGADQPVVSVAATVSRAHAGQPGEWRVMRSGDLKEALTVSYEVSGDAASGRDYQALSGSVTIPAGQASAMVPLTPAASAGDNKTVVITLKSGSGVHVGCPSASLIVIRQAKP</sequence>
<dbReference type="GO" id="GO:0046872">
    <property type="term" value="F:metal ion binding"/>
    <property type="evidence" value="ECO:0007669"/>
    <property type="project" value="UniProtKB-KW"/>
</dbReference>
<keyword evidence="1" id="KW-0479">Metal-binding</keyword>
<feature type="region of interest" description="Disordered" evidence="3">
    <location>
        <begin position="194"/>
        <end position="214"/>
    </location>
</feature>
<dbReference type="AlphaFoldDB" id="A0A512MA36"/>
<evidence type="ECO:0000256" key="3">
    <source>
        <dbReference type="SAM" id="MobiDB-lite"/>
    </source>
</evidence>
<evidence type="ECO:0000256" key="2">
    <source>
        <dbReference type="ARBA" id="ARBA00023180"/>
    </source>
</evidence>